<dbReference type="Proteomes" id="UP000198424">
    <property type="component" value="Unassembled WGS sequence"/>
</dbReference>
<sequence length="178" mass="20673">MAMIDFTNINYLKNGNSKQSKAYEVLTSKEMLSKITEFNPILVGTIPINIDIENSDLDIICYWENKQKFIKKLNTAFGNESDFEIQQTLIDNKETIIANFKTQDFEIEIFGQNIPVNQQNGYRHMIIEYEILQTKGENFRQEIIKLKQQGYKTEPAFGLLLGLKGNPYLELLEYKTIS</sequence>
<dbReference type="InterPro" id="IPR025365">
    <property type="entry name" value="DUF4269"/>
</dbReference>
<accession>A0ABX4CAL5</accession>
<dbReference type="Pfam" id="PF14091">
    <property type="entry name" value="DUF4269"/>
    <property type="match status" value="1"/>
</dbReference>
<name>A0ABX4CAL5_FLAHY</name>
<gene>
    <name evidence="1" type="ORF">B0A62_20400</name>
</gene>
<organism evidence="1 2">
    <name type="scientific">Flavobacterium hydatis</name>
    <name type="common">Cytophaga aquatilis</name>
    <dbReference type="NCBI Taxonomy" id="991"/>
    <lineage>
        <taxon>Bacteria</taxon>
        <taxon>Pseudomonadati</taxon>
        <taxon>Bacteroidota</taxon>
        <taxon>Flavobacteriia</taxon>
        <taxon>Flavobacteriales</taxon>
        <taxon>Flavobacteriaceae</taxon>
        <taxon>Flavobacterium</taxon>
    </lineage>
</organism>
<dbReference type="EMBL" id="MUGY01000029">
    <property type="protein sequence ID" value="OXA89904.1"/>
    <property type="molecule type" value="Genomic_DNA"/>
</dbReference>
<proteinExistence type="predicted"/>
<reference evidence="1 2" key="1">
    <citation type="submission" date="2016-11" db="EMBL/GenBank/DDBJ databases">
        <title>Whole genomes of Flavobacteriaceae.</title>
        <authorList>
            <person name="Stine C."/>
            <person name="Li C."/>
            <person name="Tadesse D."/>
        </authorList>
    </citation>
    <scope>NUCLEOTIDE SEQUENCE [LARGE SCALE GENOMIC DNA]</scope>
    <source>
        <strain evidence="1 2">ATCC 29551</strain>
    </source>
</reference>
<dbReference type="GO" id="GO:0016787">
    <property type="term" value="F:hydrolase activity"/>
    <property type="evidence" value="ECO:0007669"/>
    <property type="project" value="UniProtKB-KW"/>
</dbReference>
<keyword evidence="2" id="KW-1185">Reference proteome</keyword>
<comment type="caution">
    <text evidence="1">The sequence shown here is derived from an EMBL/GenBank/DDBJ whole genome shotgun (WGS) entry which is preliminary data.</text>
</comment>
<keyword evidence="1" id="KW-0378">Hydrolase</keyword>
<evidence type="ECO:0000313" key="1">
    <source>
        <dbReference type="EMBL" id="OXA89904.1"/>
    </source>
</evidence>
<evidence type="ECO:0000313" key="2">
    <source>
        <dbReference type="Proteomes" id="UP000198424"/>
    </source>
</evidence>
<protein>
    <submittedName>
        <fullName evidence="1">Diadenosine tetraphosphate hydrolase</fullName>
    </submittedName>
</protein>